<keyword evidence="1 4" id="KW-0349">Heme</keyword>
<keyword evidence="2 4" id="KW-0479">Metal-binding</keyword>
<dbReference type="InterPro" id="IPR009056">
    <property type="entry name" value="Cyt_c-like_dom"/>
</dbReference>
<evidence type="ECO:0000256" key="2">
    <source>
        <dbReference type="ARBA" id="ARBA00022723"/>
    </source>
</evidence>
<protein>
    <submittedName>
        <fullName evidence="7">Putative thiol oxidoreductase</fullName>
    </submittedName>
</protein>
<feature type="chain" id="PRO_5006063461" evidence="5">
    <location>
        <begin position="18"/>
        <end position="511"/>
    </location>
</feature>
<dbReference type="GO" id="GO:0009055">
    <property type="term" value="F:electron transfer activity"/>
    <property type="evidence" value="ECO:0007669"/>
    <property type="project" value="InterPro"/>
</dbReference>
<evidence type="ECO:0000256" key="3">
    <source>
        <dbReference type="ARBA" id="ARBA00023004"/>
    </source>
</evidence>
<gene>
    <name evidence="7" type="ORF">TRN7648_00391</name>
</gene>
<dbReference type="AlphaFoldDB" id="A0A0P1GIH8"/>
<dbReference type="Pfam" id="PF06537">
    <property type="entry name" value="DHOR"/>
    <property type="match status" value="1"/>
</dbReference>
<organism evidence="7 8">
    <name type="scientific">Tropicibacter naphthalenivorans</name>
    <dbReference type="NCBI Taxonomy" id="441103"/>
    <lineage>
        <taxon>Bacteria</taxon>
        <taxon>Pseudomonadati</taxon>
        <taxon>Pseudomonadota</taxon>
        <taxon>Alphaproteobacteria</taxon>
        <taxon>Rhodobacterales</taxon>
        <taxon>Roseobacteraceae</taxon>
        <taxon>Tropicibacter</taxon>
    </lineage>
</organism>
<proteinExistence type="predicted"/>
<keyword evidence="5" id="KW-0732">Signal</keyword>
<dbReference type="Proteomes" id="UP000054935">
    <property type="component" value="Unassembled WGS sequence"/>
</dbReference>
<dbReference type="SUPFAM" id="SSF46626">
    <property type="entry name" value="Cytochrome c"/>
    <property type="match status" value="1"/>
</dbReference>
<dbReference type="InterPro" id="IPR051395">
    <property type="entry name" value="Cytochrome_c_Peroxidase/MauG"/>
</dbReference>
<dbReference type="OrthoDB" id="9805202at2"/>
<name>A0A0P1GIH8_9RHOB</name>
<evidence type="ECO:0000256" key="1">
    <source>
        <dbReference type="ARBA" id="ARBA00022617"/>
    </source>
</evidence>
<dbReference type="PANTHER" id="PTHR30600:SF4">
    <property type="entry name" value="CYTOCHROME C DOMAIN-CONTAINING PROTEIN"/>
    <property type="match status" value="1"/>
</dbReference>
<dbReference type="GO" id="GO:0020037">
    <property type="term" value="F:heme binding"/>
    <property type="evidence" value="ECO:0007669"/>
    <property type="project" value="InterPro"/>
</dbReference>
<dbReference type="PROSITE" id="PS51007">
    <property type="entry name" value="CYTC"/>
    <property type="match status" value="1"/>
</dbReference>
<evidence type="ECO:0000313" key="7">
    <source>
        <dbReference type="EMBL" id="CUH75343.1"/>
    </source>
</evidence>
<dbReference type="GO" id="GO:0046872">
    <property type="term" value="F:metal ion binding"/>
    <property type="evidence" value="ECO:0007669"/>
    <property type="project" value="UniProtKB-KW"/>
</dbReference>
<dbReference type="PANTHER" id="PTHR30600">
    <property type="entry name" value="CYTOCHROME C PEROXIDASE-RELATED"/>
    <property type="match status" value="1"/>
</dbReference>
<evidence type="ECO:0000313" key="8">
    <source>
        <dbReference type="Proteomes" id="UP000054935"/>
    </source>
</evidence>
<sequence length="511" mass="54806">MKRLALGLGLLATPVLAGDFALKDVHLDVVPRTKAEAARIASVTAPTMDFSAPERFETNPGGGATVRARDDADAFSQPSANIGFDGELEFKLGNGLFKKLWVSSPSSTLASDGLGPLYNARSCQRCHLKDGRGHPPENAQDNRVSMFLRLSVPADEVAPSEIETYLAALGGEGPRTRPDPTYGGQLQDVAVMGHAAEGQMDVTYEEFDVPLAGGEVASLRRPSYSVSDLGYGPMHPDVMLSPRVAPPMIGLGLIEAIPAADILALADPDDADGDGISGRAQVVWSLEHTAPMLGRFGWKAGNPTVLEQSAAAFAGDIGISNPLFPAGAGECTEAQDSCLAGPHGDNDDRLWEIDAEGLDLVTFYSRNLAVPARRDVDDPEVLRGKELFYTTGCTSCHTPKFVTHRLNDRDPQSFQLIWPYSDFLLHDMGAGLADNRPEGRATGTEWRTPPLWGIGLTEQVNGHSYFLHDGRARSLLEAVLWHGGEAEAAKTAVTEMTPPDRAALIRYLESL</sequence>
<dbReference type="InterPro" id="IPR036909">
    <property type="entry name" value="Cyt_c-like_dom_sf"/>
</dbReference>
<dbReference type="PIRSF" id="PIRSF028099">
    <property type="entry name" value="DUF1111"/>
    <property type="match status" value="1"/>
</dbReference>
<evidence type="ECO:0000256" key="5">
    <source>
        <dbReference type="SAM" id="SignalP"/>
    </source>
</evidence>
<dbReference type="RefSeq" id="WP_143595777.1">
    <property type="nucleotide sequence ID" value="NZ_CYSE01000001.1"/>
</dbReference>
<evidence type="ECO:0000259" key="6">
    <source>
        <dbReference type="PROSITE" id="PS51007"/>
    </source>
</evidence>
<dbReference type="InterPro" id="IPR010538">
    <property type="entry name" value="DHOR"/>
</dbReference>
<dbReference type="Gene3D" id="1.10.760.10">
    <property type="entry name" value="Cytochrome c-like domain"/>
    <property type="match status" value="1"/>
</dbReference>
<keyword evidence="8" id="KW-1185">Reference proteome</keyword>
<dbReference type="GO" id="GO:0004130">
    <property type="term" value="F:cytochrome-c peroxidase activity"/>
    <property type="evidence" value="ECO:0007669"/>
    <property type="project" value="TreeGrafter"/>
</dbReference>
<keyword evidence="3 4" id="KW-0408">Iron</keyword>
<dbReference type="EMBL" id="CYSE01000001">
    <property type="protein sequence ID" value="CUH75343.1"/>
    <property type="molecule type" value="Genomic_DNA"/>
</dbReference>
<evidence type="ECO:0000256" key="4">
    <source>
        <dbReference type="PROSITE-ProRule" id="PRU00433"/>
    </source>
</evidence>
<feature type="domain" description="Cytochrome c" evidence="6">
    <location>
        <begin position="379"/>
        <end position="511"/>
    </location>
</feature>
<accession>A0A0P1GIH8</accession>
<feature type="signal peptide" evidence="5">
    <location>
        <begin position="1"/>
        <end position="17"/>
    </location>
</feature>
<dbReference type="STRING" id="441103.TRN7648_00391"/>
<reference evidence="7 8" key="1">
    <citation type="submission" date="2015-09" db="EMBL/GenBank/DDBJ databases">
        <authorList>
            <consortium name="Swine Surveillance"/>
        </authorList>
    </citation>
    <scope>NUCLEOTIDE SEQUENCE [LARGE SCALE GENOMIC DNA]</scope>
    <source>
        <strain evidence="7 8">CECT 7648</strain>
    </source>
</reference>